<comment type="caution">
    <text evidence="5">The sequence shown here is derived from an EMBL/GenBank/DDBJ whole genome shotgun (WGS) entry which is preliminary data.</text>
</comment>
<dbReference type="CDD" id="cd00155">
    <property type="entry name" value="RasGEF"/>
    <property type="match status" value="1"/>
</dbReference>
<dbReference type="InterPro" id="IPR023578">
    <property type="entry name" value="Ras_GEF_dom_sf"/>
</dbReference>
<dbReference type="GO" id="GO:0007265">
    <property type="term" value="P:Ras protein signal transduction"/>
    <property type="evidence" value="ECO:0007669"/>
    <property type="project" value="TreeGrafter"/>
</dbReference>
<evidence type="ECO:0000259" key="4">
    <source>
        <dbReference type="PROSITE" id="PS50009"/>
    </source>
</evidence>
<evidence type="ECO:0000256" key="3">
    <source>
        <dbReference type="SAM" id="MobiDB-lite"/>
    </source>
</evidence>
<dbReference type="PROSITE" id="PS50009">
    <property type="entry name" value="RASGEF_CAT"/>
    <property type="match status" value="1"/>
</dbReference>
<dbReference type="Gene3D" id="1.10.840.10">
    <property type="entry name" value="Ras guanine-nucleotide exchange factors catalytic domain"/>
    <property type="match status" value="1"/>
</dbReference>
<dbReference type="AlphaFoldDB" id="A0A7J8E4I3"/>
<dbReference type="Gene3D" id="1.20.870.10">
    <property type="entry name" value="Son of sevenless (SoS) protein Chain: S domain 1"/>
    <property type="match status" value="1"/>
</dbReference>
<dbReference type="InterPro" id="IPR008937">
    <property type="entry name" value="Ras-like_GEF"/>
</dbReference>
<feature type="domain" description="Ras-GEF" evidence="4">
    <location>
        <begin position="385"/>
        <end position="637"/>
    </location>
</feature>
<gene>
    <name evidence="5" type="ORF">HJG59_015532</name>
</gene>
<feature type="compositionally biased region" description="Low complexity" evidence="3">
    <location>
        <begin position="354"/>
        <end position="367"/>
    </location>
</feature>
<evidence type="ECO:0000313" key="6">
    <source>
        <dbReference type="Proteomes" id="UP000550707"/>
    </source>
</evidence>
<organism evidence="5 6">
    <name type="scientific">Molossus molossus</name>
    <name type="common">Pallas' mastiff bat</name>
    <name type="synonym">Vespertilio molossus</name>
    <dbReference type="NCBI Taxonomy" id="27622"/>
    <lineage>
        <taxon>Eukaryota</taxon>
        <taxon>Metazoa</taxon>
        <taxon>Chordata</taxon>
        <taxon>Craniata</taxon>
        <taxon>Vertebrata</taxon>
        <taxon>Euteleostomi</taxon>
        <taxon>Mammalia</taxon>
        <taxon>Eutheria</taxon>
        <taxon>Laurasiatheria</taxon>
        <taxon>Chiroptera</taxon>
        <taxon>Yangochiroptera</taxon>
        <taxon>Molossidae</taxon>
        <taxon>Molossus</taxon>
    </lineage>
</organism>
<keyword evidence="6" id="KW-1185">Reference proteome</keyword>
<dbReference type="SMART" id="SM00147">
    <property type="entry name" value="RasGEF"/>
    <property type="match status" value="1"/>
</dbReference>
<evidence type="ECO:0000256" key="1">
    <source>
        <dbReference type="ARBA" id="ARBA00022658"/>
    </source>
</evidence>
<name>A0A7J8E4I3_MOLMO</name>
<dbReference type="GO" id="GO:0005886">
    <property type="term" value="C:plasma membrane"/>
    <property type="evidence" value="ECO:0007669"/>
    <property type="project" value="TreeGrafter"/>
</dbReference>
<dbReference type="SUPFAM" id="SSF48366">
    <property type="entry name" value="Ras GEF"/>
    <property type="match status" value="1"/>
</dbReference>
<sequence>MGQARCYRRCDSSCPRCRAGGPLGPPRETLFRGDHWGLDLWKRWPVHTSLRHRPPGPQCQRHRLWSLTLRPAPAKHLVPRPAPESVEEPTDGFTNAINCYKGQGYQARITVQCRSECAAELTLNLREACRMRALQEGTLEKMVASMVPAFPRGKIPHISTFMSIHPAFSRAQLFLDQLLTRCCPPSISPNAIQVFSTSGNMQPYNDQGDTPQDQLKKAVASVMGAWPDQIQYVGQPLLLPWFTLKQALVQGHLPASHPLGHVLSLWVELEHLEPTEAELEAAPEAPPEPQRAPEPEEGPAQGPVPGPAVPVLEPVSPPSAPGGLGPAPASPSTPGPALQQEPPAPPALIRMPTAEPAPCPAADHPPAGTTKHLIKEEKRNILSFPPRLVAEQLTVMDAELFKKVLPHQCLDFVWSQRDKPGNEHLASTVRATVTQFNHVATCVITTYLGDPSMRARDRAKVVEHWIKVAKECRALRSFSALHAILSALQSVSVHRLKKTWGKVSRRSSATLNTLCKEDNSRARAQLSEKRPSRFATLLRTLRGTRKRPRKKCVPFLGKFLTELEKLDTTLEDYLEGNQINLEKKEKEQRVMEKIVLLQEAANQYQIEPEEKFRAWFWALERLSEKESYILSCQLEPRS</sequence>
<dbReference type="InterPro" id="IPR001895">
    <property type="entry name" value="RASGEF_cat_dom"/>
</dbReference>
<protein>
    <recommendedName>
        <fullName evidence="4">Ras-GEF domain-containing protein</fullName>
    </recommendedName>
</protein>
<dbReference type="Pfam" id="PF00617">
    <property type="entry name" value="RasGEF"/>
    <property type="match status" value="1"/>
</dbReference>
<keyword evidence="1 2" id="KW-0344">Guanine-nucleotide releasing factor</keyword>
<accession>A0A7J8E4I3</accession>
<dbReference type="InterPro" id="IPR036964">
    <property type="entry name" value="RASGEF_cat_dom_sf"/>
</dbReference>
<feature type="region of interest" description="Disordered" evidence="3">
    <location>
        <begin position="276"/>
        <end position="369"/>
    </location>
</feature>
<dbReference type="GO" id="GO:0005085">
    <property type="term" value="F:guanyl-nucleotide exchange factor activity"/>
    <property type="evidence" value="ECO:0007669"/>
    <property type="project" value="UniProtKB-KW"/>
</dbReference>
<evidence type="ECO:0000313" key="5">
    <source>
        <dbReference type="EMBL" id="KAF6430186.1"/>
    </source>
</evidence>
<reference evidence="5 6" key="1">
    <citation type="journal article" date="2020" name="Nature">
        <title>Six reference-quality genomes reveal evolution of bat adaptations.</title>
        <authorList>
            <person name="Jebb D."/>
            <person name="Huang Z."/>
            <person name="Pippel M."/>
            <person name="Hughes G.M."/>
            <person name="Lavrichenko K."/>
            <person name="Devanna P."/>
            <person name="Winkler S."/>
            <person name="Jermiin L.S."/>
            <person name="Skirmuntt E.C."/>
            <person name="Katzourakis A."/>
            <person name="Burkitt-Gray L."/>
            <person name="Ray D.A."/>
            <person name="Sullivan K.A.M."/>
            <person name="Roscito J.G."/>
            <person name="Kirilenko B.M."/>
            <person name="Davalos L.M."/>
            <person name="Corthals A.P."/>
            <person name="Power M.L."/>
            <person name="Jones G."/>
            <person name="Ransome R.D."/>
            <person name="Dechmann D.K.N."/>
            <person name="Locatelli A.G."/>
            <person name="Puechmaille S.J."/>
            <person name="Fedrigo O."/>
            <person name="Jarvis E.D."/>
            <person name="Hiller M."/>
            <person name="Vernes S.C."/>
            <person name="Myers E.W."/>
            <person name="Teeling E.C."/>
        </authorList>
    </citation>
    <scope>NUCLEOTIDE SEQUENCE [LARGE SCALE GENOMIC DNA]</scope>
    <source>
        <strain evidence="5">MMolMol1</strain>
        <tissue evidence="5">Muscle</tissue>
    </source>
</reference>
<dbReference type="Proteomes" id="UP000550707">
    <property type="component" value="Unassembled WGS sequence"/>
</dbReference>
<dbReference type="PANTHER" id="PTHR23113:SF223">
    <property type="entry name" value="RAL-GDS-RELATED PROTEIN"/>
    <property type="match status" value="1"/>
</dbReference>
<dbReference type="PANTHER" id="PTHR23113">
    <property type="entry name" value="GUANINE NUCLEOTIDE EXCHANGE FACTOR"/>
    <property type="match status" value="1"/>
</dbReference>
<dbReference type="EMBL" id="JACASF010000015">
    <property type="protein sequence ID" value="KAF6430186.1"/>
    <property type="molecule type" value="Genomic_DNA"/>
</dbReference>
<evidence type="ECO:0000256" key="2">
    <source>
        <dbReference type="PROSITE-ProRule" id="PRU00168"/>
    </source>
</evidence>
<proteinExistence type="predicted"/>